<accession>A0A1V9YQN3</accession>
<name>A0A1V9YQN3_ACHHY</name>
<evidence type="ECO:0000313" key="1">
    <source>
        <dbReference type="EMBL" id="OQR88044.1"/>
    </source>
</evidence>
<protein>
    <submittedName>
        <fullName evidence="1">Uncharacterized protein</fullName>
    </submittedName>
</protein>
<dbReference type="OrthoDB" id="10323749at2759"/>
<evidence type="ECO:0000313" key="2">
    <source>
        <dbReference type="Proteomes" id="UP000243579"/>
    </source>
</evidence>
<reference evidence="1 2" key="1">
    <citation type="journal article" date="2014" name="Genome Biol. Evol.">
        <title>The secreted proteins of Achlya hypogyna and Thraustotheca clavata identify the ancestral oomycete secretome and reveal gene acquisitions by horizontal gene transfer.</title>
        <authorList>
            <person name="Misner I."/>
            <person name="Blouin N."/>
            <person name="Leonard G."/>
            <person name="Richards T.A."/>
            <person name="Lane C.E."/>
        </authorList>
    </citation>
    <scope>NUCLEOTIDE SEQUENCE [LARGE SCALE GENOMIC DNA]</scope>
    <source>
        <strain evidence="1 2">ATCC 48635</strain>
    </source>
</reference>
<proteinExistence type="predicted"/>
<gene>
    <name evidence="1" type="ORF">ACHHYP_07669</name>
</gene>
<keyword evidence="2" id="KW-1185">Reference proteome</keyword>
<dbReference type="EMBL" id="JNBR01001412">
    <property type="protein sequence ID" value="OQR88044.1"/>
    <property type="molecule type" value="Genomic_DNA"/>
</dbReference>
<comment type="caution">
    <text evidence="1">The sequence shown here is derived from an EMBL/GenBank/DDBJ whole genome shotgun (WGS) entry which is preliminary data.</text>
</comment>
<dbReference type="AlphaFoldDB" id="A0A1V9YQN3"/>
<sequence length="318" mass="37399">MSDVYGPFVHAAMLDFLCYYPNRCTTMLELEQLPPLLRDVWQHWARVPTTRRAPMGFTPTMLVNAPLWFNQLEAFQGPNGTSKTAFALSLEHCHRGFYGHLARCGLRRLTYILDNGQWPSKEQFNLCLEIHAQTYDGAPTTFTWLYKRFTDLARQVATRTPRGHPIPPLAAHPLVWPMADKESFVPLYRWHKLILKEVASSRLILDRAHPMLYLQPRQPDDLYEYVKLVRRSKRHAMHWEFAREHIESLGLGLIMVLFHQIWTWRNRAKYEDSNEPRATYVFGVTVVRWLSHVRNWLRPGNTPAYKIESLRKVIDHLV</sequence>
<dbReference type="Proteomes" id="UP000243579">
    <property type="component" value="Unassembled WGS sequence"/>
</dbReference>
<organism evidence="1 2">
    <name type="scientific">Achlya hypogyna</name>
    <name type="common">Oomycete</name>
    <name type="synonym">Protoachlya hypogyna</name>
    <dbReference type="NCBI Taxonomy" id="1202772"/>
    <lineage>
        <taxon>Eukaryota</taxon>
        <taxon>Sar</taxon>
        <taxon>Stramenopiles</taxon>
        <taxon>Oomycota</taxon>
        <taxon>Saprolegniomycetes</taxon>
        <taxon>Saprolegniales</taxon>
        <taxon>Achlyaceae</taxon>
        <taxon>Achlya</taxon>
    </lineage>
</organism>